<gene>
    <name evidence="2" type="ORF">AVDCRST_MAG65-234</name>
</gene>
<dbReference type="Pfam" id="PF06821">
    <property type="entry name" value="Ser_hydrolase"/>
    <property type="match status" value="1"/>
</dbReference>
<dbReference type="InterPro" id="IPR029058">
    <property type="entry name" value="AB_hydrolase_fold"/>
</dbReference>
<feature type="region of interest" description="Disordered" evidence="1">
    <location>
        <begin position="1"/>
        <end position="47"/>
    </location>
</feature>
<feature type="compositionally biased region" description="Basic and acidic residues" evidence="1">
    <location>
        <begin position="36"/>
        <end position="46"/>
    </location>
</feature>
<name>A0A6J4REK8_9ACTN</name>
<dbReference type="PANTHER" id="PTHR15394">
    <property type="entry name" value="SERINE HYDROLASE RBBP9"/>
    <property type="match status" value="1"/>
</dbReference>
<accession>A0A6J4REK8</accession>
<dbReference type="Gene3D" id="3.40.50.1820">
    <property type="entry name" value="alpha/beta hydrolase"/>
    <property type="match status" value="1"/>
</dbReference>
<proteinExistence type="predicted"/>
<dbReference type="InterPro" id="IPR010662">
    <property type="entry name" value="RBBP9/YdeN"/>
</dbReference>
<evidence type="ECO:0008006" key="3">
    <source>
        <dbReference type="Google" id="ProtNLM"/>
    </source>
</evidence>
<evidence type="ECO:0000313" key="2">
    <source>
        <dbReference type="EMBL" id="CAA9465446.1"/>
    </source>
</evidence>
<evidence type="ECO:0000256" key="1">
    <source>
        <dbReference type="SAM" id="MobiDB-lite"/>
    </source>
</evidence>
<dbReference type="SUPFAM" id="SSF53474">
    <property type="entry name" value="alpha/beta-Hydrolases"/>
    <property type="match status" value="1"/>
</dbReference>
<dbReference type="PANTHER" id="PTHR15394:SF3">
    <property type="entry name" value="SERINE HYDROLASE RBBP9"/>
    <property type="match status" value="1"/>
</dbReference>
<protein>
    <recommendedName>
        <fullName evidence="3">Esterase</fullName>
    </recommendedName>
</protein>
<organism evidence="2">
    <name type="scientific">uncultured Solirubrobacteraceae bacterium</name>
    <dbReference type="NCBI Taxonomy" id="1162706"/>
    <lineage>
        <taxon>Bacteria</taxon>
        <taxon>Bacillati</taxon>
        <taxon>Actinomycetota</taxon>
        <taxon>Thermoleophilia</taxon>
        <taxon>Solirubrobacterales</taxon>
        <taxon>Solirubrobacteraceae</taxon>
        <taxon>environmental samples</taxon>
    </lineage>
</organism>
<dbReference type="AlphaFoldDB" id="A0A6J4REK8"/>
<sequence>MTAPRRLDTVASAPRMTSSRRLDTRRAGTAGRPWPGRRDRPPDPRRGARFARMATRRFLILHGLANRRPPGHWHHWLAERLRSAGEQVIYPQLPDPDEPDLDRWLETLRAELAMLGDAERVVVCHSLACSLWLAHCEQTGSSRPVDRVLLVSPPGPDVLSDLVPAFARPLPDAAAVAEASGELLIVASDADSYNPTGARCTHAEPLRVGLRTLEGAGHISWEDGFGPWPAVEEWCLTGEFPPPVRRPRRRTAESAG</sequence>
<dbReference type="EMBL" id="CADCVL010000043">
    <property type="protein sequence ID" value="CAA9465446.1"/>
    <property type="molecule type" value="Genomic_DNA"/>
</dbReference>
<dbReference type="GO" id="GO:0016787">
    <property type="term" value="F:hydrolase activity"/>
    <property type="evidence" value="ECO:0007669"/>
    <property type="project" value="InterPro"/>
</dbReference>
<reference evidence="2" key="1">
    <citation type="submission" date="2020-02" db="EMBL/GenBank/DDBJ databases">
        <authorList>
            <person name="Meier V. D."/>
        </authorList>
    </citation>
    <scope>NUCLEOTIDE SEQUENCE</scope>
    <source>
        <strain evidence="2">AVDCRST_MAG65</strain>
    </source>
</reference>